<evidence type="ECO:0000313" key="2">
    <source>
        <dbReference type="EMBL" id="OBK21275.1"/>
    </source>
</evidence>
<dbReference type="InterPro" id="IPR026954">
    <property type="entry name" value="PknH-like_Extracell"/>
</dbReference>
<comment type="caution">
    <text evidence="2">The sequence shown here is derived from an EMBL/GenBank/DDBJ whole genome shotgun (WGS) entry which is preliminary data.</text>
</comment>
<evidence type="ECO:0000313" key="3">
    <source>
        <dbReference type="Proteomes" id="UP000093928"/>
    </source>
</evidence>
<proteinExistence type="predicted"/>
<reference evidence="2 3" key="1">
    <citation type="submission" date="2016-06" db="EMBL/GenBank/DDBJ databases">
        <authorList>
            <person name="Kjaerup R.B."/>
            <person name="Dalgaard T.S."/>
            <person name="Juul-Madsen H.R."/>
        </authorList>
    </citation>
    <scope>NUCLEOTIDE SEQUENCE [LARGE SCALE GENOMIC DNA]</scope>
    <source>
        <strain evidence="2 3">1165133.8</strain>
    </source>
</reference>
<dbReference type="Pfam" id="PF14032">
    <property type="entry name" value="PknH_C"/>
    <property type="match status" value="1"/>
</dbReference>
<dbReference type="Gene3D" id="3.40.1000.70">
    <property type="entry name" value="PknH-like extracellular domain"/>
    <property type="match status" value="1"/>
</dbReference>
<dbReference type="OrthoDB" id="4711840at2"/>
<dbReference type="AlphaFoldDB" id="A0A1A3NIW5"/>
<feature type="domain" description="PknH-like extracellular" evidence="1">
    <location>
        <begin position="48"/>
        <end position="226"/>
    </location>
</feature>
<gene>
    <name evidence="2" type="ORF">A5634_10405</name>
</gene>
<organism evidence="2 3">
    <name type="scientific">Mycobacterium asiaticum</name>
    <dbReference type="NCBI Taxonomy" id="1790"/>
    <lineage>
        <taxon>Bacteria</taxon>
        <taxon>Bacillati</taxon>
        <taxon>Actinomycetota</taxon>
        <taxon>Actinomycetes</taxon>
        <taxon>Mycobacteriales</taxon>
        <taxon>Mycobacteriaceae</taxon>
        <taxon>Mycobacterium</taxon>
    </lineage>
</organism>
<dbReference type="EMBL" id="LZLS01000206">
    <property type="protein sequence ID" value="OBK21275.1"/>
    <property type="molecule type" value="Genomic_DNA"/>
</dbReference>
<dbReference type="Proteomes" id="UP000093928">
    <property type="component" value="Unassembled WGS sequence"/>
</dbReference>
<accession>A0A1A3NIW5</accession>
<dbReference type="InterPro" id="IPR038232">
    <property type="entry name" value="PknH-like_Extracell_sf"/>
</dbReference>
<protein>
    <recommendedName>
        <fullName evidence="1">PknH-like extracellular domain-containing protein</fullName>
    </recommendedName>
</protein>
<evidence type="ECO:0000259" key="1">
    <source>
        <dbReference type="Pfam" id="PF14032"/>
    </source>
</evidence>
<name>A0A1A3NIW5_MYCAS</name>
<dbReference type="RefSeq" id="WP_065146534.1">
    <property type="nucleotide sequence ID" value="NZ_LZLS01000206.1"/>
</dbReference>
<sequence>MNRKVLVCALITIAAVVVIVVTAIVKSGGDSGGTKAEHGTPLAPGITNSLLSEAELRSAVGDTALVTTNFTGRMGEKPAEVDPAVCEGASTIAAPGSYIGVNWLATRVISASSPKGQGMHYAAEGLTALDTPEAVRRYMDKVAQAWQDCLRQTYSTTYADGSKGTWKMSGINQSDTALTAKSSPVDSKYTCQHALRAEAQYIIDVLVCGNDVAYQAQTAADRLVAKLKKNMQAL</sequence>